<dbReference type="SMART" id="SM00355">
    <property type="entry name" value="ZnF_C2H2"/>
    <property type="match status" value="4"/>
</dbReference>
<dbReference type="InterPro" id="IPR055303">
    <property type="entry name" value="ATMIN"/>
</dbReference>
<protein>
    <recommendedName>
        <fullName evidence="2">C2H2-type domain-containing protein</fullName>
    </recommendedName>
</protein>
<dbReference type="PANTHER" id="PTHR46664:SF1">
    <property type="entry name" value="ATM INTERACTOR"/>
    <property type="match status" value="1"/>
</dbReference>
<feature type="compositionally biased region" description="Polar residues" evidence="1">
    <location>
        <begin position="274"/>
        <end position="287"/>
    </location>
</feature>
<sequence>MATKIFPTSEELSRVDTQIPCTEEGCEQIFKSRANLQLHLVKTHRQPWVTDTSLKEYYCPDIECIFNSEKCFKTLKLLKQHYLKVHGEKRFLCDICNKGFPTLSARNRHVKYCGINFQCCDCNVAYPAYESLMTHGKRKKHKILEKVAYSPTVVQSLGKIQLQHDSTKKESFIVPKGSTSLPLIIIPINLNPTMEKSSQTDLRVSSPNLKTKQTQVVNKRTSQECQTLHLRRTRSSVETQTIGDFIAKKPKLSTSDCSISGKKTTDNDTEQKSIETQTKSPTFNSQASNTSFELSLNSFELSNDDFIMTPIVHKSDSGTQTTVDSLYSISTATHDSIHTDTSDLNFEFMHSSSQTCFNEDMSAFISSNYFNCNMETQTDFLFDNVLLNYDASSESVNCSFDDDLENYCHDIMLNTIHTQTMFDDVARSVESQTVMSRSNIKNTVGKDMANTETQTDTNFQKLLEEINA</sequence>
<dbReference type="PROSITE" id="PS00028">
    <property type="entry name" value="ZINC_FINGER_C2H2_1"/>
    <property type="match status" value="2"/>
</dbReference>
<feature type="domain" description="C2H2-type" evidence="2">
    <location>
        <begin position="119"/>
        <end position="141"/>
    </location>
</feature>
<dbReference type="Gene3D" id="3.30.160.60">
    <property type="entry name" value="Classic Zinc Finger"/>
    <property type="match status" value="2"/>
</dbReference>
<dbReference type="EMBL" id="JAVRBK010000006">
    <property type="protein sequence ID" value="KAK5642311.1"/>
    <property type="molecule type" value="Genomic_DNA"/>
</dbReference>
<dbReference type="GO" id="GO:0000976">
    <property type="term" value="F:transcription cis-regulatory region binding"/>
    <property type="evidence" value="ECO:0007669"/>
    <property type="project" value="InterPro"/>
</dbReference>
<keyword evidence="4" id="KW-1185">Reference proteome</keyword>
<dbReference type="AlphaFoldDB" id="A0AAN7VB62"/>
<feature type="compositionally biased region" description="Basic and acidic residues" evidence="1">
    <location>
        <begin position="263"/>
        <end position="273"/>
    </location>
</feature>
<reference evidence="3 4" key="1">
    <citation type="journal article" date="2024" name="Insects">
        <title>An Improved Chromosome-Level Genome Assembly of the Firefly Pyrocoelia pectoralis.</title>
        <authorList>
            <person name="Fu X."/>
            <person name="Meyer-Rochow V.B."/>
            <person name="Ballantyne L."/>
            <person name="Zhu X."/>
        </authorList>
    </citation>
    <scope>NUCLEOTIDE SEQUENCE [LARGE SCALE GENOMIC DNA]</scope>
    <source>
        <strain evidence="3">XCY_ONT2</strain>
    </source>
</reference>
<dbReference type="GO" id="GO:0045944">
    <property type="term" value="P:positive regulation of transcription by RNA polymerase II"/>
    <property type="evidence" value="ECO:0007669"/>
    <property type="project" value="InterPro"/>
</dbReference>
<dbReference type="GO" id="GO:0005634">
    <property type="term" value="C:nucleus"/>
    <property type="evidence" value="ECO:0007669"/>
    <property type="project" value="TreeGrafter"/>
</dbReference>
<evidence type="ECO:0000259" key="2">
    <source>
        <dbReference type="PROSITE" id="PS00028"/>
    </source>
</evidence>
<dbReference type="Proteomes" id="UP001329430">
    <property type="component" value="Chromosome 6"/>
</dbReference>
<dbReference type="InterPro" id="IPR036236">
    <property type="entry name" value="Znf_C2H2_sf"/>
</dbReference>
<feature type="domain" description="C2H2-type" evidence="2">
    <location>
        <begin position="21"/>
        <end position="44"/>
    </location>
</feature>
<proteinExistence type="predicted"/>
<dbReference type="PANTHER" id="PTHR46664">
    <property type="entry name" value="ATM INTERACTOR"/>
    <property type="match status" value="1"/>
</dbReference>
<dbReference type="GO" id="GO:0000981">
    <property type="term" value="F:DNA-binding transcription factor activity, RNA polymerase II-specific"/>
    <property type="evidence" value="ECO:0007669"/>
    <property type="project" value="TreeGrafter"/>
</dbReference>
<comment type="caution">
    <text evidence="3">The sequence shown here is derived from an EMBL/GenBank/DDBJ whole genome shotgun (WGS) entry which is preliminary data.</text>
</comment>
<accession>A0AAN7VB62</accession>
<feature type="region of interest" description="Disordered" evidence="1">
    <location>
        <begin position="256"/>
        <end position="287"/>
    </location>
</feature>
<gene>
    <name evidence="3" type="ORF">RI129_008478</name>
</gene>
<dbReference type="InterPro" id="IPR013087">
    <property type="entry name" value="Znf_C2H2_type"/>
</dbReference>
<evidence type="ECO:0000313" key="4">
    <source>
        <dbReference type="Proteomes" id="UP001329430"/>
    </source>
</evidence>
<organism evidence="3 4">
    <name type="scientific">Pyrocoelia pectoralis</name>
    <dbReference type="NCBI Taxonomy" id="417401"/>
    <lineage>
        <taxon>Eukaryota</taxon>
        <taxon>Metazoa</taxon>
        <taxon>Ecdysozoa</taxon>
        <taxon>Arthropoda</taxon>
        <taxon>Hexapoda</taxon>
        <taxon>Insecta</taxon>
        <taxon>Pterygota</taxon>
        <taxon>Neoptera</taxon>
        <taxon>Endopterygota</taxon>
        <taxon>Coleoptera</taxon>
        <taxon>Polyphaga</taxon>
        <taxon>Elateriformia</taxon>
        <taxon>Elateroidea</taxon>
        <taxon>Lampyridae</taxon>
        <taxon>Lampyrinae</taxon>
        <taxon>Pyrocoelia</taxon>
    </lineage>
</organism>
<dbReference type="SUPFAM" id="SSF57667">
    <property type="entry name" value="beta-beta-alpha zinc fingers"/>
    <property type="match status" value="1"/>
</dbReference>
<name>A0AAN7VB62_9COLE</name>
<evidence type="ECO:0000313" key="3">
    <source>
        <dbReference type="EMBL" id="KAK5642311.1"/>
    </source>
</evidence>
<evidence type="ECO:0000256" key="1">
    <source>
        <dbReference type="SAM" id="MobiDB-lite"/>
    </source>
</evidence>